<keyword evidence="10" id="KW-0464">Manganese</keyword>
<keyword evidence="6" id="KW-0378">Hydrolase</keyword>
<dbReference type="InterPro" id="IPR055132">
    <property type="entry name" value="RNase_J_b_CASP"/>
</dbReference>
<dbReference type="GO" id="GO:0003723">
    <property type="term" value="F:RNA binding"/>
    <property type="evidence" value="ECO:0007669"/>
    <property type="project" value="UniProtKB-KW"/>
</dbReference>
<dbReference type="FunFam" id="3.10.20.580:FF:000001">
    <property type="entry name" value="Ribonuclease J"/>
    <property type="match status" value="1"/>
</dbReference>
<dbReference type="SUPFAM" id="SSF51658">
    <property type="entry name" value="Xylose isomerase-like"/>
    <property type="match status" value="1"/>
</dbReference>
<dbReference type="Pfam" id="PF00106">
    <property type="entry name" value="adh_short"/>
    <property type="match status" value="1"/>
</dbReference>
<accession>A0A8J4WCI1</accession>
<dbReference type="InterPro" id="IPR009308">
    <property type="entry name" value="Rhamnose_isomerase"/>
</dbReference>
<dbReference type="GO" id="GO:0008740">
    <property type="term" value="F:L-rhamnose isomerase activity"/>
    <property type="evidence" value="ECO:0007669"/>
    <property type="project" value="InterPro"/>
</dbReference>
<reference evidence="16" key="1">
    <citation type="journal article" date="2015" name="Genom Data">
        <title>Draft genome sequences of Phytophthora kernoviae and Phytophthora ramorum lineage EU2 from Scotland.</title>
        <authorList>
            <person name="Sambles C."/>
            <person name="Schlenzig A."/>
            <person name="O'Neill P."/>
            <person name="Grant M."/>
            <person name="Studholme D.J."/>
        </authorList>
    </citation>
    <scope>NUCLEOTIDE SEQUENCE</scope>
    <source>
        <strain evidence="16">00238/432</strain>
    </source>
</reference>
<keyword evidence="4" id="KW-0540">Nuclease</keyword>
<evidence type="ECO:0000256" key="3">
    <source>
        <dbReference type="ARBA" id="ARBA00022490"/>
    </source>
</evidence>
<dbReference type="Gene3D" id="3.40.225.10">
    <property type="entry name" value="Class II aldolase/adducin N-terminal domain"/>
    <property type="match status" value="1"/>
</dbReference>
<evidence type="ECO:0000313" key="16">
    <source>
        <dbReference type="EMBL" id="KAF4326332.1"/>
    </source>
</evidence>
<dbReference type="GO" id="GO:0004527">
    <property type="term" value="F:exonuclease activity"/>
    <property type="evidence" value="ECO:0007669"/>
    <property type="project" value="UniProtKB-KW"/>
</dbReference>
<keyword evidence="3" id="KW-0963">Cytoplasm</keyword>
<sequence length="1018" mass="111972">MIAESVFSNPNAELVLMEKHGLVTWGETSEECYAQTIKIINEAEAFIEARVDEENLFGGEKHPALEAEVDVLAFVGGVDSPELSQVGAACPDHLVHTKVVPLFIDWTPDAEDIEGLKSKLVEGVATYKEQYQAYFESNKNEGDVMFEAAPRVILIPGVGMINTGKSWALSQVSGALYHRAIAVMRGATSLGQFVSLSANESYNVEYWPLELYKLSLAPAETEFSRKVAFITGGAGGIGSETARRLVSEGAHVVLADLNLEGAQKVAQEINDQYGANRAYALKMDVTDEEAVQSAYAEVAVQYGGVDIIVNNAGLATSSPFDETSLKEWNLNMSVLGTGYFLVAREAFKLMKQQGIGGSMVFIGSKNSVYAGKSASAYSSAKALEAHLARCIAAEGGEYGIRVNTILPDAILQGSAIWNGSWRNERAAAYGIEPDQLEEYYRKRAATTPAELRADLEQAFSMIPGKHKVNLHAIYADTDEQVELDRIEPKHYENWVKWAKEQGLGLDFNPTCFSHEKSSDGFTLSHPDPEIRKFWIDHCKASRRIGAYFGEQLGQTCVTNVWVPDGFKDNPIDRMTPRKRLKDSLDEVFAEKLDPKYHLDAVESKLFGLGSEAYVVGSHEFYMGYGLQNDTLICLDAGHFHPTEVISNKLSSLALFTSGILLHVSRPMRWDSDHVVIMDDELLEIARELDKVRALVVTHGHEDHIGGIPYLLKQINIPVSMINVVSVASELGYLDVPEGLLIEAMDSDQFPPDEVVVLCTGSQGETMAALSRLAASKHPHVKIAPGDTVIIAAGAIPGNERNLAHVIDNLYVLGARVIYGSSGAAGMHVSGHGSQEELKLMLTLMKPDYLIPVHGEFRMLYQHRQLAESVGIERDHVFIVNNGDMIQYKDGVASSGPKIASGNSLVDGLLMGDVGNIVLRDRRQLSSDGMLVIVATLSKTEKHMVTSPEIISRGFVFVKDSEEFMKEIHELVQNKMNELTESGANQWNVIKRKLKDEIGHYIYAQTKRRPMILPIIIEV</sequence>
<dbReference type="Proteomes" id="UP000702964">
    <property type="component" value="Unassembled WGS sequence"/>
</dbReference>
<evidence type="ECO:0000259" key="13">
    <source>
        <dbReference type="Pfam" id="PF07521"/>
    </source>
</evidence>
<keyword evidence="12" id="KW-0684">Rhamnose metabolism</keyword>
<dbReference type="InterPro" id="IPR050337">
    <property type="entry name" value="L-rhamnose_isomerase"/>
</dbReference>
<dbReference type="GO" id="GO:0030145">
    <property type="term" value="F:manganese ion binding"/>
    <property type="evidence" value="ECO:0007669"/>
    <property type="project" value="InterPro"/>
</dbReference>
<dbReference type="Pfam" id="PF06134">
    <property type="entry name" value="RhaA"/>
    <property type="match status" value="1"/>
</dbReference>
<reference evidence="16" key="2">
    <citation type="submission" date="2020-02" db="EMBL/GenBank/DDBJ databases">
        <authorList>
            <person name="Studholme D.J."/>
        </authorList>
    </citation>
    <scope>NUCLEOTIDE SEQUENCE</scope>
    <source>
        <strain evidence="16">00238/432</strain>
    </source>
</reference>
<evidence type="ECO:0000256" key="12">
    <source>
        <dbReference type="ARBA" id="ARBA00023308"/>
    </source>
</evidence>
<evidence type="ECO:0000256" key="10">
    <source>
        <dbReference type="ARBA" id="ARBA00023211"/>
    </source>
</evidence>
<comment type="cofactor">
    <cofactor evidence="1">
        <name>Zn(2+)</name>
        <dbReference type="ChEBI" id="CHEBI:29105"/>
    </cofactor>
</comment>
<keyword evidence="7" id="KW-0862">Zinc</keyword>
<evidence type="ECO:0000256" key="6">
    <source>
        <dbReference type="ARBA" id="ARBA00022801"/>
    </source>
</evidence>
<keyword evidence="11" id="KW-0413">Isomerase</keyword>
<dbReference type="GO" id="GO:0019324">
    <property type="term" value="P:L-lyxose metabolic process"/>
    <property type="evidence" value="ECO:0007669"/>
    <property type="project" value="TreeGrafter"/>
</dbReference>
<dbReference type="InterPro" id="IPR002347">
    <property type="entry name" value="SDR_fam"/>
</dbReference>
<organism evidence="16 17">
    <name type="scientific">Phytophthora kernoviae 00238/432</name>
    <dbReference type="NCBI Taxonomy" id="1284355"/>
    <lineage>
        <taxon>Eukaryota</taxon>
        <taxon>Sar</taxon>
        <taxon>Stramenopiles</taxon>
        <taxon>Oomycota</taxon>
        <taxon>Peronosporomycetes</taxon>
        <taxon>Peronosporales</taxon>
        <taxon>Peronosporaceae</taxon>
        <taxon>Phytophthora</taxon>
    </lineage>
</organism>
<dbReference type="PRINTS" id="PR00081">
    <property type="entry name" value="GDHRDH"/>
</dbReference>
<dbReference type="SUPFAM" id="SSF56281">
    <property type="entry name" value="Metallo-hydrolase/oxidoreductase"/>
    <property type="match status" value="1"/>
</dbReference>
<keyword evidence="5" id="KW-0479">Metal-binding</keyword>
<dbReference type="Gene3D" id="3.40.50.720">
    <property type="entry name" value="NAD(P)-binding Rossmann-like Domain"/>
    <property type="match status" value="1"/>
</dbReference>
<proteinExistence type="predicted"/>
<comment type="subcellular location">
    <subcellularLocation>
        <location evidence="2">Cytoplasm</location>
    </subcellularLocation>
</comment>
<evidence type="ECO:0000256" key="1">
    <source>
        <dbReference type="ARBA" id="ARBA00001947"/>
    </source>
</evidence>
<dbReference type="PROSITE" id="PS01292">
    <property type="entry name" value="UPF0036"/>
    <property type="match status" value="1"/>
</dbReference>
<evidence type="ECO:0000259" key="15">
    <source>
        <dbReference type="Pfam" id="PF22505"/>
    </source>
</evidence>
<dbReference type="Pfam" id="PF22505">
    <property type="entry name" value="RNase_J_b_CASP"/>
    <property type="match status" value="1"/>
</dbReference>
<dbReference type="InterPro" id="IPR001587">
    <property type="entry name" value="RNase_J_CS"/>
</dbReference>
<dbReference type="AlphaFoldDB" id="A0A8J4WCI1"/>
<dbReference type="Pfam" id="PF07521">
    <property type="entry name" value="RMMBL"/>
    <property type="match status" value="1"/>
</dbReference>
<dbReference type="InterPro" id="IPR042173">
    <property type="entry name" value="RNase_J_2"/>
</dbReference>
<evidence type="ECO:0000256" key="11">
    <source>
        <dbReference type="ARBA" id="ARBA00023235"/>
    </source>
</evidence>
<dbReference type="InterPro" id="IPR036409">
    <property type="entry name" value="Aldolase_II/adducin_N_sf"/>
</dbReference>
<dbReference type="InterPro" id="IPR036291">
    <property type="entry name" value="NAD(P)-bd_dom_sf"/>
</dbReference>
<dbReference type="Gene3D" id="3.40.50.10710">
    <property type="entry name" value="Metallo-hydrolase/oxidoreductase"/>
    <property type="match status" value="1"/>
</dbReference>
<dbReference type="GO" id="GO:0019301">
    <property type="term" value="P:rhamnose catabolic process"/>
    <property type="evidence" value="ECO:0007669"/>
    <property type="project" value="TreeGrafter"/>
</dbReference>
<evidence type="ECO:0000256" key="8">
    <source>
        <dbReference type="ARBA" id="ARBA00022839"/>
    </source>
</evidence>
<protein>
    <submittedName>
        <fullName evidence="16">Uncharacterized protein</fullName>
    </submittedName>
</protein>
<feature type="domain" description="Ribonuclease J beta-CASP" evidence="15">
    <location>
        <begin position="719"/>
        <end position="809"/>
    </location>
</feature>
<evidence type="ECO:0000256" key="4">
    <source>
        <dbReference type="ARBA" id="ARBA00022722"/>
    </source>
</evidence>
<gene>
    <name evidence="16" type="ORF">G195_000391</name>
</gene>
<dbReference type="Gene3D" id="3.20.20.150">
    <property type="entry name" value="Divalent-metal-dependent TIM barrel enzymes"/>
    <property type="match status" value="1"/>
</dbReference>
<dbReference type="PANTHER" id="PTHR30268">
    <property type="entry name" value="L-RHAMNOSE ISOMERASE"/>
    <property type="match status" value="1"/>
</dbReference>
<keyword evidence="9" id="KW-0694">RNA-binding</keyword>
<dbReference type="InterPro" id="IPR036866">
    <property type="entry name" value="RibonucZ/Hydroxyglut_hydro"/>
</dbReference>
<dbReference type="SUPFAM" id="SSF51735">
    <property type="entry name" value="NAD(P)-binding Rossmann-fold domains"/>
    <property type="match status" value="1"/>
</dbReference>
<dbReference type="InterPro" id="IPR011108">
    <property type="entry name" value="RMMBL"/>
</dbReference>
<dbReference type="EMBL" id="AOFI03000001">
    <property type="protein sequence ID" value="KAF4326332.1"/>
    <property type="molecule type" value="Genomic_DNA"/>
</dbReference>
<dbReference type="SUPFAM" id="SSF53639">
    <property type="entry name" value="AraD/HMP-PK domain-like"/>
    <property type="match status" value="1"/>
</dbReference>
<dbReference type="InterPro" id="IPR041636">
    <property type="entry name" value="RNase_J_C"/>
</dbReference>
<feature type="domain" description="Ribonuclease J C-terminal" evidence="14">
    <location>
        <begin position="917"/>
        <end position="1018"/>
    </location>
</feature>
<evidence type="ECO:0000256" key="9">
    <source>
        <dbReference type="ARBA" id="ARBA00022884"/>
    </source>
</evidence>
<evidence type="ECO:0000259" key="14">
    <source>
        <dbReference type="Pfam" id="PF17770"/>
    </source>
</evidence>
<dbReference type="PANTHER" id="PTHR30268:SF0">
    <property type="entry name" value="L-RHAMNOSE ISOMERASE"/>
    <property type="match status" value="1"/>
</dbReference>
<comment type="caution">
    <text evidence="16">The sequence shown here is derived from an EMBL/GenBank/DDBJ whole genome shotgun (WGS) entry which is preliminary data.</text>
</comment>
<evidence type="ECO:0000256" key="5">
    <source>
        <dbReference type="ARBA" id="ARBA00022723"/>
    </source>
</evidence>
<evidence type="ECO:0000256" key="2">
    <source>
        <dbReference type="ARBA" id="ARBA00004496"/>
    </source>
</evidence>
<dbReference type="InterPro" id="IPR036237">
    <property type="entry name" value="Xyl_isomerase-like_sf"/>
</dbReference>
<dbReference type="Gene3D" id="3.10.20.580">
    <property type="match status" value="1"/>
</dbReference>
<keyword evidence="8" id="KW-0269">Exonuclease</keyword>
<dbReference type="Pfam" id="PF17770">
    <property type="entry name" value="RNase_J_C"/>
    <property type="match status" value="1"/>
</dbReference>
<name>A0A8J4WCI1_9STRA</name>
<evidence type="ECO:0000313" key="17">
    <source>
        <dbReference type="Proteomes" id="UP000702964"/>
    </source>
</evidence>
<dbReference type="GO" id="GO:0005737">
    <property type="term" value="C:cytoplasm"/>
    <property type="evidence" value="ECO:0007669"/>
    <property type="project" value="UniProtKB-SubCell"/>
</dbReference>
<evidence type="ECO:0000256" key="7">
    <source>
        <dbReference type="ARBA" id="ARBA00022833"/>
    </source>
</evidence>
<feature type="domain" description="Zn-dependent metallo-hydrolase RNA specificity" evidence="13">
    <location>
        <begin position="827"/>
        <end position="872"/>
    </location>
</feature>